<dbReference type="InterPro" id="IPR033480">
    <property type="entry name" value="sCache_2"/>
</dbReference>
<dbReference type="Pfam" id="PF00015">
    <property type="entry name" value="MCPsignal"/>
    <property type="match status" value="1"/>
</dbReference>
<evidence type="ECO:0000256" key="1">
    <source>
        <dbReference type="ARBA" id="ARBA00004651"/>
    </source>
</evidence>
<comment type="subcellular location">
    <subcellularLocation>
        <location evidence="1">Cell membrane</location>
        <topology evidence="1">Multi-pass membrane protein</topology>
    </subcellularLocation>
</comment>
<dbReference type="Pfam" id="PF08269">
    <property type="entry name" value="dCache_2"/>
    <property type="match status" value="1"/>
</dbReference>
<sequence>MTSRVHSISFRLFAVAILAVVGILVVGGLGLHGLRTSLYENKVGELRRIVELAASTAAAAQARAARGEISAEDARRLAEATIADLRFDGDNYVFVQSTDGTIVVHPNAKLRGTDGYALRDPDGKYLFRDMNAVAASRGQGEVAYRWARPGATDPLPKMSYVIAFKPWNWVIGSGMWVDDIEAQFTASALRSGLIALGFALATAAIGVFVVRSVTHPLAAIRVAMTGLGRGDIAVVLDEGRADEIGDMARAVAVFRRQEIERRQLAAESEASVAAKIRRESRIDGLVGAFRSEMTALLASVAAETGDMARTAASLTGVAEATAGRAGGAATAAQAASHSVETVATAGDQLMQSIDEIGRQVSRTTAIVAGATQASQATNGTVAELDKAAGRIGAVVDLIRDIADQTNLLALNATIEAARAGEAGRGFAVVAAEVKSLANQTSRATQDIADQITAIQSATGETVSAIGRIATTMTDVDGFTAAIAAAIEEQSASTAEIARNVAEAAQGTRTVADNIAGVTGAVDETSRAAGQVADVSRRIAATTERLKADIDRFLADVAAA</sequence>
<dbReference type="Gene3D" id="6.10.340.10">
    <property type="match status" value="1"/>
</dbReference>
<keyword evidence="13" id="KW-1185">Reference proteome</keyword>
<evidence type="ECO:0000256" key="8">
    <source>
        <dbReference type="PROSITE-ProRule" id="PRU00284"/>
    </source>
</evidence>
<comment type="similarity">
    <text evidence="7">Belongs to the methyl-accepting chemotaxis (MCP) protein family.</text>
</comment>
<evidence type="ECO:0000256" key="3">
    <source>
        <dbReference type="ARBA" id="ARBA00022692"/>
    </source>
</evidence>
<gene>
    <name evidence="12" type="ORF">EYW49_07275</name>
</gene>
<dbReference type="OrthoDB" id="8482111at2"/>
<dbReference type="InterPro" id="IPR004089">
    <property type="entry name" value="MCPsignal_dom"/>
</dbReference>
<feature type="transmembrane region" description="Helical" evidence="9">
    <location>
        <begin position="193"/>
        <end position="213"/>
    </location>
</feature>
<accession>A0A4Q9VU59</accession>
<dbReference type="GO" id="GO:0005886">
    <property type="term" value="C:plasma membrane"/>
    <property type="evidence" value="ECO:0007669"/>
    <property type="project" value="UniProtKB-SubCell"/>
</dbReference>
<dbReference type="Gene3D" id="1.10.287.950">
    <property type="entry name" value="Methyl-accepting chemotaxis protein"/>
    <property type="match status" value="1"/>
</dbReference>
<dbReference type="PANTHER" id="PTHR32089">
    <property type="entry name" value="METHYL-ACCEPTING CHEMOTAXIS PROTEIN MCPB"/>
    <property type="match status" value="1"/>
</dbReference>
<dbReference type="RefSeq" id="WP_131307698.1">
    <property type="nucleotide sequence ID" value="NZ_SJFN01000008.1"/>
</dbReference>
<dbReference type="Proteomes" id="UP000292781">
    <property type="component" value="Unassembled WGS sequence"/>
</dbReference>
<dbReference type="SMART" id="SM01049">
    <property type="entry name" value="Cache_2"/>
    <property type="match status" value="1"/>
</dbReference>
<keyword evidence="3 9" id="KW-0812">Transmembrane</keyword>
<keyword evidence="6 8" id="KW-0807">Transducer</keyword>
<dbReference type="CDD" id="cd06225">
    <property type="entry name" value="HAMP"/>
    <property type="match status" value="1"/>
</dbReference>
<reference evidence="12 13" key="1">
    <citation type="submission" date="2019-02" db="EMBL/GenBank/DDBJ databases">
        <title>Siculibacillus lacustris gen. nov., sp. nov., a new rosette-forming bacterium isolated from a freshwater crater lake (Lake St. Ana, Romania).</title>
        <authorList>
            <person name="Felfoldi T."/>
            <person name="Marton Z."/>
            <person name="Szabo A."/>
            <person name="Mentes A."/>
            <person name="Boka K."/>
            <person name="Marialigeti K."/>
            <person name="Mathe I."/>
            <person name="Koncz M."/>
            <person name="Schumann P."/>
            <person name="Toth E."/>
        </authorList>
    </citation>
    <scope>NUCLEOTIDE SEQUENCE [LARGE SCALE GENOMIC DNA]</scope>
    <source>
        <strain evidence="12 13">SA-279</strain>
    </source>
</reference>
<dbReference type="SMART" id="SM00283">
    <property type="entry name" value="MA"/>
    <property type="match status" value="1"/>
</dbReference>
<keyword evidence="5 9" id="KW-0472">Membrane</keyword>
<comment type="caution">
    <text evidence="12">The sequence shown here is derived from an EMBL/GenBank/DDBJ whole genome shotgun (WGS) entry which is preliminary data.</text>
</comment>
<dbReference type="AlphaFoldDB" id="A0A4Q9VU59"/>
<name>A0A4Q9VU59_9HYPH</name>
<dbReference type="SUPFAM" id="SSF58104">
    <property type="entry name" value="Methyl-accepting chemotaxis protein (MCP) signaling domain"/>
    <property type="match status" value="1"/>
</dbReference>
<feature type="domain" description="Methyl-accepting transducer" evidence="10">
    <location>
        <begin position="296"/>
        <end position="546"/>
    </location>
</feature>
<evidence type="ECO:0000259" key="10">
    <source>
        <dbReference type="PROSITE" id="PS50111"/>
    </source>
</evidence>
<evidence type="ECO:0000256" key="2">
    <source>
        <dbReference type="ARBA" id="ARBA00022475"/>
    </source>
</evidence>
<evidence type="ECO:0000256" key="9">
    <source>
        <dbReference type="SAM" id="Phobius"/>
    </source>
</evidence>
<dbReference type="EMBL" id="SJFN01000008">
    <property type="protein sequence ID" value="TBW39281.1"/>
    <property type="molecule type" value="Genomic_DNA"/>
</dbReference>
<proteinExistence type="inferred from homology"/>
<evidence type="ECO:0000256" key="4">
    <source>
        <dbReference type="ARBA" id="ARBA00022989"/>
    </source>
</evidence>
<evidence type="ECO:0000256" key="6">
    <source>
        <dbReference type="ARBA" id="ARBA00023224"/>
    </source>
</evidence>
<dbReference type="PROSITE" id="PS50885">
    <property type="entry name" value="HAMP"/>
    <property type="match status" value="1"/>
</dbReference>
<dbReference type="InterPro" id="IPR003660">
    <property type="entry name" value="HAMP_dom"/>
</dbReference>
<organism evidence="12 13">
    <name type="scientific">Siculibacillus lacustris</name>
    <dbReference type="NCBI Taxonomy" id="1549641"/>
    <lineage>
        <taxon>Bacteria</taxon>
        <taxon>Pseudomonadati</taxon>
        <taxon>Pseudomonadota</taxon>
        <taxon>Alphaproteobacteria</taxon>
        <taxon>Hyphomicrobiales</taxon>
        <taxon>Ancalomicrobiaceae</taxon>
        <taxon>Siculibacillus</taxon>
    </lineage>
</organism>
<evidence type="ECO:0000313" key="13">
    <source>
        <dbReference type="Proteomes" id="UP000292781"/>
    </source>
</evidence>
<keyword evidence="4 9" id="KW-1133">Transmembrane helix</keyword>
<dbReference type="SMART" id="SM00304">
    <property type="entry name" value="HAMP"/>
    <property type="match status" value="1"/>
</dbReference>
<dbReference type="PANTHER" id="PTHR32089:SF112">
    <property type="entry name" value="LYSOZYME-LIKE PROTEIN-RELATED"/>
    <property type="match status" value="1"/>
</dbReference>
<dbReference type="Pfam" id="PF00672">
    <property type="entry name" value="HAMP"/>
    <property type="match status" value="1"/>
</dbReference>
<dbReference type="InterPro" id="IPR004010">
    <property type="entry name" value="Double_Cache_2"/>
</dbReference>
<dbReference type="PROSITE" id="PS50111">
    <property type="entry name" value="CHEMOTAXIS_TRANSDUC_2"/>
    <property type="match status" value="1"/>
</dbReference>
<dbReference type="GO" id="GO:0007165">
    <property type="term" value="P:signal transduction"/>
    <property type="evidence" value="ECO:0007669"/>
    <property type="project" value="UniProtKB-KW"/>
</dbReference>
<dbReference type="Gene3D" id="3.30.450.20">
    <property type="entry name" value="PAS domain"/>
    <property type="match status" value="1"/>
</dbReference>
<evidence type="ECO:0000313" key="12">
    <source>
        <dbReference type="EMBL" id="TBW39281.1"/>
    </source>
</evidence>
<protein>
    <submittedName>
        <fullName evidence="12">HAMP domain-containing protein</fullName>
    </submittedName>
</protein>
<feature type="transmembrane region" description="Helical" evidence="9">
    <location>
        <begin position="12"/>
        <end position="34"/>
    </location>
</feature>
<evidence type="ECO:0000259" key="11">
    <source>
        <dbReference type="PROSITE" id="PS50885"/>
    </source>
</evidence>
<evidence type="ECO:0000256" key="7">
    <source>
        <dbReference type="ARBA" id="ARBA00029447"/>
    </source>
</evidence>
<keyword evidence="2" id="KW-1003">Cell membrane</keyword>
<feature type="domain" description="HAMP" evidence="11">
    <location>
        <begin position="211"/>
        <end position="263"/>
    </location>
</feature>
<evidence type="ECO:0000256" key="5">
    <source>
        <dbReference type="ARBA" id="ARBA00023136"/>
    </source>
</evidence>